<name>A0AAV3ZWI1_9GAST</name>
<comment type="caution">
    <text evidence="1">The sequence shown here is derived from an EMBL/GenBank/DDBJ whole genome shotgun (WGS) entry which is preliminary data.</text>
</comment>
<evidence type="ECO:0000313" key="2">
    <source>
        <dbReference type="Proteomes" id="UP000735302"/>
    </source>
</evidence>
<protein>
    <submittedName>
        <fullName evidence="1">Uncharacterized protein</fullName>
    </submittedName>
</protein>
<sequence length="89" mass="9968">MLGCPWRPSNPQKKGSCRAQFDFVTSCATNAPLSSPQQGDLRLSSPLQAKARMAGPEPTTEGFLQMPRRMCFPLCHQRPYLIEELALFK</sequence>
<keyword evidence="2" id="KW-1185">Reference proteome</keyword>
<accession>A0AAV3ZWI1</accession>
<dbReference type="Proteomes" id="UP000735302">
    <property type="component" value="Unassembled WGS sequence"/>
</dbReference>
<reference evidence="1 2" key="1">
    <citation type="journal article" date="2021" name="Elife">
        <title>Chloroplast acquisition without the gene transfer in kleptoplastic sea slugs, Plakobranchus ocellatus.</title>
        <authorList>
            <person name="Maeda T."/>
            <person name="Takahashi S."/>
            <person name="Yoshida T."/>
            <person name="Shimamura S."/>
            <person name="Takaki Y."/>
            <person name="Nagai Y."/>
            <person name="Toyoda A."/>
            <person name="Suzuki Y."/>
            <person name="Arimoto A."/>
            <person name="Ishii H."/>
            <person name="Satoh N."/>
            <person name="Nishiyama T."/>
            <person name="Hasebe M."/>
            <person name="Maruyama T."/>
            <person name="Minagawa J."/>
            <person name="Obokata J."/>
            <person name="Shigenobu S."/>
        </authorList>
    </citation>
    <scope>NUCLEOTIDE SEQUENCE [LARGE SCALE GENOMIC DNA]</scope>
</reference>
<organism evidence="1 2">
    <name type="scientific">Plakobranchus ocellatus</name>
    <dbReference type="NCBI Taxonomy" id="259542"/>
    <lineage>
        <taxon>Eukaryota</taxon>
        <taxon>Metazoa</taxon>
        <taxon>Spiralia</taxon>
        <taxon>Lophotrochozoa</taxon>
        <taxon>Mollusca</taxon>
        <taxon>Gastropoda</taxon>
        <taxon>Heterobranchia</taxon>
        <taxon>Euthyneura</taxon>
        <taxon>Panpulmonata</taxon>
        <taxon>Sacoglossa</taxon>
        <taxon>Placobranchoidea</taxon>
        <taxon>Plakobranchidae</taxon>
        <taxon>Plakobranchus</taxon>
    </lineage>
</organism>
<gene>
    <name evidence="1" type="ORF">PoB_002604500</name>
</gene>
<dbReference type="EMBL" id="BLXT01003003">
    <property type="protein sequence ID" value="GFN99539.1"/>
    <property type="molecule type" value="Genomic_DNA"/>
</dbReference>
<evidence type="ECO:0000313" key="1">
    <source>
        <dbReference type="EMBL" id="GFN99539.1"/>
    </source>
</evidence>
<dbReference type="AlphaFoldDB" id="A0AAV3ZWI1"/>
<proteinExistence type="predicted"/>